<dbReference type="AlphaFoldDB" id="A0AAI8F7V4"/>
<dbReference type="Proteomes" id="UP000008006">
    <property type="component" value="Chromosome"/>
</dbReference>
<dbReference type="InterPro" id="IPR032675">
    <property type="entry name" value="LRR_dom_sf"/>
</dbReference>
<name>A0AAI8F7V4_RICR3</name>
<reference evidence="2" key="1">
    <citation type="submission" date="2012-02" db="EMBL/GenBank/DDBJ databases">
        <title>Complete genome sequence of Rickettsia rhipicephali strain 3-7-female6-CWPP.</title>
        <authorList>
            <person name="Johnson S.L."/>
            <person name="Munk A.C."/>
            <person name="Han S."/>
            <person name="Bruce D.C."/>
            <person name="Dasch G.A."/>
        </authorList>
    </citation>
    <scope>NUCLEOTIDE SEQUENCE [LARGE SCALE GENOMIC DNA]</scope>
    <source>
        <strain evidence="2">3-7-female6-CWPP</strain>
    </source>
</reference>
<protein>
    <submittedName>
        <fullName evidence="1">Uncharacterized protein</fullName>
    </submittedName>
</protein>
<accession>A0AAI8F7V4</accession>
<dbReference type="RefSeq" id="WP_014409004.1">
    <property type="nucleotide sequence ID" value="NC_017042.1"/>
</dbReference>
<gene>
    <name evidence="1" type="ordered locus">MCC_06795</name>
</gene>
<evidence type="ECO:0000313" key="2">
    <source>
        <dbReference type="Proteomes" id="UP000008006"/>
    </source>
</evidence>
<dbReference type="EMBL" id="CP003342">
    <property type="protein sequence ID" value="AFC72833.1"/>
    <property type="molecule type" value="Genomic_DNA"/>
</dbReference>
<organism evidence="1 2">
    <name type="scientific">Rickettsia rhipicephali (strain 3-7-female6-CWPP)</name>
    <dbReference type="NCBI Taxonomy" id="1105113"/>
    <lineage>
        <taxon>Bacteria</taxon>
        <taxon>Pseudomonadati</taxon>
        <taxon>Pseudomonadota</taxon>
        <taxon>Alphaproteobacteria</taxon>
        <taxon>Rickettsiales</taxon>
        <taxon>Rickettsiaceae</taxon>
        <taxon>Rickettsieae</taxon>
        <taxon>Rickettsia</taxon>
        <taxon>spotted fever group</taxon>
    </lineage>
</organism>
<proteinExistence type="predicted"/>
<sequence>MYINAVLELQEGFRIKEIEFNKDIIMFILNIFKTNWHKRLSESTTSDLSNKNITDEPAKDLAAALKANRSLTSLYLPWNNIGETTFKIINESLYRNKTITEKQQKRNMKHSKSKN</sequence>
<dbReference type="SUPFAM" id="SSF52047">
    <property type="entry name" value="RNI-like"/>
    <property type="match status" value="1"/>
</dbReference>
<keyword evidence="2" id="KW-1185">Reference proteome</keyword>
<dbReference type="Gene3D" id="3.80.10.10">
    <property type="entry name" value="Ribonuclease Inhibitor"/>
    <property type="match status" value="1"/>
</dbReference>
<dbReference type="KEGG" id="rre:MCC_06795"/>
<evidence type="ECO:0000313" key="1">
    <source>
        <dbReference type="EMBL" id="AFC72833.1"/>
    </source>
</evidence>